<gene>
    <name evidence="2" type="ORF">KFK09_019298</name>
</gene>
<accession>A0A8T3AY75</accession>
<comment type="caution">
    <text evidence="2">The sequence shown here is derived from an EMBL/GenBank/DDBJ whole genome shotgun (WGS) entry which is preliminary data.</text>
</comment>
<evidence type="ECO:0000313" key="3">
    <source>
        <dbReference type="Proteomes" id="UP000829196"/>
    </source>
</evidence>
<protein>
    <submittedName>
        <fullName evidence="2">Uncharacterized protein</fullName>
    </submittedName>
</protein>
<organism evidence="2 3">
    <name type="scientific">Dendrobium nobile</name>
    <name type="common">Orchid</name>
    <dbReference type="NCBI Taxonomy" id="94219"/>
    <lineage>
        <taxon>Eukaryota</taxon>
        <taxon>Viridiplantae</taxon>
        <taxon>Streptophyta</taxon>
        <taxon>Embryophyta</taxon>
        <taxon>Tracheophyta</taxon>
        <taxon>Spermatophyta</taxon>
        <taxon>Magnoliopsida</taxon>
        <taxon>Liliopsida</taxon>
        <taxon>Asparagales</taxon>
        <taxon>Orchidaceae</taxon>
        <taxon>Epidendroideae</taxon>
        <taxon>Malaxideae</taxon>
        <taxon>Dendrobiinae</taxon>
        <taxon>Dendrobium</taxon>
    </lineage>
</organism>
<evidence type="ECO:0000256" key="1">
    <source>
        <dbReference type="SAM" id="MobiDB-lite"/>
    </source>
</evidence>
<sequence>MKFRKLVELYQFVGLGASAAEDTAADGTPELSSQGPILTTRTPAHAASRQPHPYVTPFSPQTGSYRKQLIGQAMLPSSGTGHGLSFP</sequence>
<dbReference type="OrthoDB" id="10542870at2759"/>
<reference evidence="2" key="1">
    <citation type="journal article" date="2022" name="Front. Genet.">
        <title>Chromosome-Scale Assembly of the Dendrobium nobile Genome Provides Insights Into the Molecular Mechanism of the Biosynthesis of the Medicinal Active Ingredient of Dendrobium.</title>
        <authorList>
            <person name="Xu Q."/>
            <person name="Niu S.-C."/>
            <person name="Li K.-L."/>
            <person name="Zheng P.-J."/>
            <person name="Zhang X.-J."/>
            <person name="Jia Y."/>
            <person name="Liu Y."/>
            <person name="Niu Y.-X."/>
            <person name="Yu L.-H."/>
            <person name="Chen D.-F."/>
            <person name="Zhang G.-Q."/>
        </authorList>
    </citation>
    <scope>NUCLEOTIDE SEQUENCE</scope>
    <source>
        <tissue evidence="2">Leaf</tissue>
    </source>
</reference>
<dbReference type="EMBL" id="JAGYWB010000013">
    <property type="protein sequence ID" value="KAI0501080.1"/>
    <property type="molecule type" value="Genomic_DNA"/>
</dbReference>
<feature type="region of interest" description="Disordered" evidence="1">
    <location>
        <begin position="21"/>
        <end position="61"/>
    </location>
</feature>
<dbReference type="Proteomes" id="UP000829196">
    <property type="component" value="Unassembled WGS sequence"/>
</dbReference>
<proteinExistence type="predicted"/>
<name>A0A8T3AY75_DENNO</name>
<keyword evidence="3" id="KW-1185">Reference proteome</keyword>
<dbReference type="AlphaFoldDB" id="A0A8T3AY75"/>
<evidence type="ECO:0000313" key="2">
    <source>
        <dbReference type="EMBL" id="KAI0501080.1"/>
    </source>
</evidence>
<feature type="compositionally biased region" description="Polar residues" evidence="1">
    <location>
        <begin position="30"/>
        <end position="42"/>
    </location>
</feature>